<dbReference type="AlphaFoldDB" id="A0A942W7H5"/>
<protein>
    <submittedName>
        <fullName evidence="1">Uncharacterized protein</fullName>
    </submittedName>
</protein>
<dbReference type="Proteomes" id="UP000753219">
    <property type="component" value="Unassembled WGS sequence"/>
</dbReference>
<dbReference type="RefSeq" id="WP_278639452.1">
    <property type="nucleotide sequence ID" value="NZ_JAGZMZ010000001.1"/>
</dbReference>
<name>A0A942W7H5_9FIRM</name>
<accession>A0A942W7H5</accession>
<proteinExistence type="predicted"/>
<sequence>MSILKGQLETDKGDALYPRTSADMVEGINAKQLLINNDFQVNQRGQKIYDYTNQGGHTVDMWLVNQMKVSVLSDDWVKVENLRDANHYFQQRFNLGYSRRGPYVVALNVRNIKGNVSLYYEKEDNGRGMVKVGDIKNGRNEFTFIASTMLNIAINIDSSSSIEIEYIDMFEGEIVYPHVKEEYANALLKCQSKIFAICNSDFAQNLQYFFGNKRRSELTFSYLLPTKMTGTPTMVSELGRLYSLNTESEILPNKLSIRFDITNDQIARFFIKKTDNSVFPITDDWQILLKKLILTCEPA</sequence>
<dbReference type="EMBL" id="JAGZMZ010000001">
    <property type="protein sequence ID" value="MBS4883264.1"/>
    <property type="molecule type" value="Genomic_DNA"/>
</dbReference>
<organism evidence="1 2">
    <name type="scientific">Amedibacillus dolichus</name>
    <dbReference type="NCBI Taxonomy" id="31971"/>
    <lineage>
        <taxon>Bacteria</taxon>
        <taxon>Bacillati</taxon>
        <taxon>Bacillota</taxon>
        <taxon>Erysipelotrichia</taxon>
        <taxon>Erysipelotrichales</taxon>
        <taxon>Erysipelotrichaceae</taxon>
        <taxon>Amedibacillus</taxon>
    </lineage>
</organism>
<evidence type="ECO:0000313" key="1">
    <source>
        <dbReference type="EMBL" id="MBS4883264.1"/>
    </source>
</evidence>
<comment type="caution">
    <text evidence="1">The sequence shown here is derived from an EMBL/GenBank/DDBJ whole genome shotgun (WGS) entry which is preliminary data.</text>
</comment>
<gene>
    <name evidence="1" type="ORF">KHZ85_00620</name>
</gene>
<reference evidence="1" key="1">
    <citation type="submission" date="2021-02" db="EMBL/GenBank/DDBJ databases">
        <title>Infant gut strain persistence is associated with maternal origin, phylogeny, and functional potential including surface adhesion and iron acquisition.</title>
        <authorList>
            <person name="Lou Y.C."/>
        </authorList>
    </citation>
    <scope>NUCLEOTIDE SEQUENCE</scope>
    <source>
        <strain evidence="1">L3_108_103G1_dasL3_108_103G1_concoct_2</strain>
    </source>
</reference>
<evidence type="ECO:0000313" key="2">
    <source>
        <dbReference type="Proteomes" id="UP000753219"/>
    </source>
</evidence>